<organism evidence="4 5">
    <name type="scientific">Demequina lignilytica</name>
    <dbReference type="NCBI Taxonomy" id="3051663"/>
    <lineage>
        <taxon>Bacteria</taxon>
        <taxon>Bacillati</taxon>
        <taxon>Actinomycetota</taxon>
        <taxon>Actinomycetes</taxon>
        <taxon>Micrococcales</taxon>
        <taxon>Demequinaceae</taxon>
        <taxon>Demequina</taxon>
    </lineage>
</organism>
<evidence type="ECO:0000313" key="5">
    <source>
        <dbReference type="Proteomes" id="UP001172756"/>
    </source>
</evidence>
<feature type="transmembrane region" description="Helical" evidence="2">
    <location>
        <begin position="69"/>
        <end position="87"/>
    </location>
</feature>
<evidence type="ECO:0000256" key="1">
    <source>
        <dbReference type="SAM" id="MobiDB-lite"/>
    </source>
</evidence>
<dbReference type="RefSeq" id="WP_301160259.1">
    <property type="nucleotide sequence ID" value="NZ_JAUHQB010000004.1"/>
</dbReference>
<accession>A0AB35MI24</accession>
<feature type="transmembrane region" description="Helical" evidence="2">
    <location>
        <begin position="93"/>
        <end position="114"/>
    </location>
</feature>
<gene>
    <name evidence="4" type="ORF">QQ002_07515</name>
</gene>
<evidence type="ECO:0000313" key="4">
    <source>
        <dbReference type="EMBL" id="MDN4483382.1"/>
    </source>
</evidence>
<dbReference type="PANTHER" id="PTHR34351">
    <property type="entry name" value="SLR1927 PROTEIN-RELATED"/>
    <property type="match status" value="1"/>
</dbReference>
<protein>
    <submittedName>
        <fullName evidence="4">DUF58 domain-containing protein</fullName>
    </submittedName>
</protein>
<proteinExistence type="predicted"/>
<sequence length="458" mass="48755">MSRTRTRTRDHVPPGSTRTRNTTGTRTERTDAPHARVIGARLALARAGAGLASAASTVAGGLRAVVTPAGWAVAAWTVGGLVLATVLGWEEAWVAAIAGAVLLATAAPFLIGSVPYRVRLLLDRDAVVAGERAEASLMVDNPQQRAALPGRVDLPVGDGLVEVEVPYLRGGAEHVEPVEVPALRRGIVSVGPAVTTRYDPLRLLERHRVWEERRTLYVHPRTVAVPSTSLGWVRDLEGDPVRTLTTEDISFHAVRPYEQGDARRHIHWASTARTGTLMVRQFEETRRSLLTVVLDLDRASYADDEEVELAISAAGSLGVRALRDGRDVEAVVGGEVPGYARASLRALRHLRVTSPRALLDDLSGVEASDTTVDLPTVTRMLGETDSGTALAILVTGSRLPRAQLRAAALHLPLGASVGAVVCDPAAEPASRTLAGVPVVSLGILDDLRTLLSRGAARR</sequence>
<dbReference type="InterPro" id="IPR002881">
    <property type="entry name" value="DUF58"/>
</dbReference>
<name>A0AB35MI24_9MICO</name>
<dbReference type="EMBL" id="JAUHQB010000004">
    <property type="protein sequence ID" value="MDN4483382.1"/>
    <property type="molecule type" value="Genomic_DNA"/>
</dbReference>
<feature type="domain" description="DUF58" evidence="3">
    <location>
        <begin position="254"/>
        <end position="351"/>
    </location>
</feature>
<comment type="caution">
    <text evidence="4">The sequence shown here is derived from an EMBL/GenBank/DDBJ whole genome shotgun (WGS) entry which is preliminary data.</text>
</comment>
<dbReference type="AlphaFoldDB" id="A0AB35MI24"/>
<feature type="region of interest" description="Disordered" evidence="1">
    <location>
        <begin position="1"/>
        <end position="31"/>
    </location>
</feature>
<evidence type="ECO:0000256" key="2">
    <source>
        <dbReference type="SAM" id="Phobius"/>
    </source>
</evidence>
<evidence type="ECO:0000259" key="3">
    <source>
        <dbReference type="Pfam" id="PF01882"/>
    </source>
</evidence>
<keyword evidence="2" id="KW-1133">Transmembrane helix</keyword>
<dbReference type="Proteomes" id="UP001172756">
    <property type="component" value="Unassembled WGS sequence"/>
</dbReference>
<keyword evidence="2" id="KW-0812">Transmembrane</keyword>
<reference evidence="4 5" key="1">
    <citation type="submission" date="2023-06" db="EMBL/GenBank/DDBJ databases">
        <title>SYSU T0a273.</title>
        <authorList>
            <person name="Gao L."/>
            <person name="Fang B.-Z."/>
            <person name="Li W.-J."/>
        </authorList>
    </citation>
    <scope>NUCLEOTIDE SEQUENCE [LARGE SCALE GENOMIC DNA]</scope>
    <source>
        <strain evidence="4 5">SYSU T0a273</strain>
    </source>
</reference>
<dbReference type="Pfam" id="PF01882">
    <property type="entry name" value="DUF58"/>
    <property type="match status" value="1"/>
</dbReference>
<dbReference type="PANTHER" id="PTHR34351:SF1">
    <property type="entry name" value="SLR1927 PROTEIN"/>
    <property type="match status" value="1"/>
</dbReference>
<keyword evidence="2" id="KW-0472">Membrane</keyword>